<protein>
    <submittedName>
        <fullName evidence="1">Uncharacterized protein</fullName>
    </submittedName>
</protein>
<proteinExistence type="predicted"/>
<dbReference type="KEGG" id="oai:OLEAN_C37570"/>
<dbReference type="Proteomes" id="UP000032749">
    <property type="component" value="Chromosome"/>
</dbReference>
<gene>
    <name evidence="1" type="ORF">OLEAN_C37570</name>
</gene>
<accession>R4YUK2</accession>
<organism evidence="1 2">
    <name type="scientific">Oleispira antarctica RB-8</name>
    <dbReference type="NCBI Taxonomy" id="698738"/>
    <lineage>
        <taxon>Bacteria</taxon>
        <taxon>Pseudomonadati</taxon>
        <taxon>Pseudomonadota</taxon>
        <taxon>Gammaproteobacteria</taxon>
        <taxon>Oceanospirillales</taxon>
        <taxon>Oceanospirillaceae</taxon>
        <taxon>Oleispira</taxon>
    </lineage>
</organism>
<keyword evidence="2" id="KW-1185">Reference proteome</keyword>
<reference evidence="1 2" key="1">
    <citation type="journal article" date="2013" name="Nat. Commun.">
        <title>Genome sequence and functional genomic analysis of the oil-degrading bacterium Oleispira antarctica.</title>
        <authorList>
            <person name="Kube M."/>
            <person name="Chernikova T.N."/>
            <person name="Al-Ramahi Y."/>
            <person name="Beloqui A."/>
            <person name="Lopez-Cortez N."/>
            <person name="Guazzaroni M.E."/>
            <person name="Heipieper H.J."/>
            <person name="Klages S."/>
            <person name="Kotsyurbenko O.R."/>
            <person name="Langer I."/>
            <person name="Nechitaylo T.Y."/>
            <person name="Lunsdorf H."/>
            <person name="Fernandez M."/>
            <person name="Juarez S."/>
            <person name="Ciordia S."/>
            <person name="Singer A."/>
            <person name="Kagan O."/>
            <person name="Egorova O."/>
            <person name="Petit P.A."/>
            <person name="Stogios P."/>
            <person name="Kim Y."/>
            <person name="Tchigvintsev A."/>
            <person name="Flick R."/>
            <person name="Denaro R."/>
            <person name="Genovese M."/>
            <person name="Albar J.P."/>
            <person name="Reva O.N."/>
            <person name="Martinez-Gomariz M."/>
            <person name="Tran H."/>
            <person name="Ferrer M."/>
            <person name="Savchenko A."/>
            <person name="Yakunin A.F."/>
            <person name="Yakimov M.M."/>
            <person name="Golyshina O.V."/>
            <person name="Reinhardt R."/>
            <person name="Golyshin P.N."/>
        </authorList>
    </citation>
    <scope>NUCLEOTIDE SEQUENCE [LARGE SCALE GENOMIC DNA]</scope>
</reference>
<sequence>MFSDFTFSRINHNTKPILWMITNLTIPTTLRSISPNKRVLCKPIINLKLSLQRLLLVHIEFTQGKYLIGAS</sequence>
<name>R4YUK2_OLEAN</name>
<evidence type="ECO:0000313" key="1">
    <source>
        <dbReference type="EMBL" id="CCK77933.1"/>
    </source>
</evidence>
<dbReference type="AlphaFoldDB" id="R4YUK2"/>
<dbReference type="EMBL" id="FO203512">
    <property type="protein sequence ID" value="CCK77933.1"/>
    <property type="molecule type" value="Genomic_DNA"/>
</dbReference>
<evidence type="ECO:0000313" key="2">
    <source>
        <dbReference type="Proteomes" id="UP000032749"/>
    </source>
</evidence>
<dbReference type="HOGENOM" id="CLU_2736087_0_0_6"/>